<dbReference type="EMBL" id="CAKMRJ010003334">
    <property type="protein sequence ID" value="CAH1430878.1"/>
    <property type="molecule type" value="Genomic_DNA"/>
</dbReference>
<sequence>MRHSQPSGKADGDERPSPSSAALFSVDIAGAARLRPTFLLLRRICSPLSRPLSSVLPQKDLKSRRDRYSCQPTKEDVKRCFMLEFDRSAFIIASTTTEEEMLSWTMVSQLVKQEQIEIIVAKAKEIHPSY</sequence>
<comment type="caution">
    <text evidence="1">The sequence shown here is derived from an EMBL/GenBank/DDBJ whole genome shotgun (WGS) entry which is preliminary data.</text>
</comment>
<dbReference type="GO" id="GO:0030244">
    <property type="term" value="P:cellulose biosynthetic process"/>
    <property type="evidence" value="ECO:0007669"/>
    <property type="project" value="InterPro"/>
</dbReference>
<organism evidence="1 2">
    <name type="scientific">Lactuca virosa</name>
    <dbReference type="NCBI Taxonomy" id="75947"/>
    <lineage>
        <taxon>Eukaryota</taxon>
        <taxon>Viridiplantae</taxon>
        <taxon>Streptophyta</taxon>
        <taxon>Embryophyta</taxon>
        <taxon>Tracheophyta</taxon>
        <taxon>Spermatophyta</taxon>
        <taxon>Magnoliopsida</taxon>
        <taxon>eudicotyledons</taxon>
        <taxon>Gunneridae</taxon>
        <taxon>Pentapetalae</taxon>
        <taxon>asterids</taxon>
        <taxon>campanulids</taxon>
        <taxon>Asterales</taxon>
        <taxon>Asteraceae</taxon>
        <taxon>Cichorioideae</taxon>
        <taxon>Cichorieae</taxon>
        <taxon>Lactucinae</taxon>
        <taxon>Lactuca</taxon>
    </lineage>
</organism>
<name>A0AAU9N206_9ASTR</name>
<dbReference type="PANTHER" id="PTHR46701:SF7">
    <property type="entry name" value="GLYCOSYLTRANSFERASE-LIKE KOBITO 1"/>
    <property type="match status" value="1"/>
</dbReference>
<accession>A0AAU9N206</accession>
<evidence type="ECO:0000313" key="1">
    <source>
        <dbReference type="EMBL" id="CAH1430878.1"/>
    </source>
</evidence>
<dbReference type="AlphaFoldDB" id="A0AAU9N206"/>
<dbReference type="InterPro" id="IPR044224">
    <property type="entry name" value="KOBITO1-like"/>
</dbReference>
<gene>
    <name evidence="1" type="ORF">LVIROSA_LOCUS17622</name>
</gene>
<dbReference type="GO" id="GO:0009737">
    <property type="term" value="P:response to abscisic acid"/>
    <property type="evidence" value="ECO:0007669"/>
    <property type="project" value="InterPro"/>
</dbReference>
<keyword evidence="2" id="KW-1185">Reference proteome</keyword>
<proteinExistence type="predicted"/>
<reference evidence="1 2" key="1">
    <citation type="submission" date="2022-01" db="EMBL/GenBank/DDBJ databases">
        <authorList>
            <person name="Xiong W."/>
            <person name="Schranz E."/>
        </authorList>
    </citation>
    <scope>NUCLEOTIDE SEQUENCE [LARGE SCALE GENOMIC DNA]</scope>
</reference>
<protein>
    <submittedName>
        <fullName evidence="1">Uncharacterized protein</fullName>
    </submittedName>
</protein>
<evidence type="ECO:0000313" key="2">
    <source>
        <dbReference type="Proteomes" id="UP001157418"/>
    </source>
</evidence>
<dbReference type="Proteomes" id="UP001157418">
    <property type="component" value="Unassembled WGS sequence"/>
</dbReference>
<dbReference type="PANTHER" id="PTHR46701">
    <property type="entry name" value="GLYCOSYLTRANSFERASE-LIKE KOBITO 1"/>
    <property type="match status" value="1"/>
</dbReference>